<feature type="domain" description="HTH gntR-type" evidence="4">
    <location>
        <begin position="18"/>
        <end position="86"/>
    </location>
</feature>
<accession>A0A381YFX8</accession>
<dbReference type="InterPro" id="IPR036388">
    <property type="entry name" value="WH-like_DNA-bd_sf"/>
</dbReference>
<dbReference type="InterPro" id="IPR000524">
    <property type="entry name" value="Tscrpt_reg_HTH_GntR"/>
</dbReference>
<dbReference type="SMART" id="SM00895">
    <property type="entry name" value="FCD"/>
    <property type="match status" value="1"/>
</dbReference>
<protein>
    <recommendedName>
        <fullName evidence="4">HTH gntR-type domain-containing protein</fullName>
    </recommendedName>
</protein>
<evidence type="ECO:0000256" key="2">
    <source>
        <dbReference type="ARBA" id="ARBA00023125"/>
    </source>
</evidence>
<reference evidence="5" key="1">
    <citation type="submission" date="2018-05" db="EMBL/GenBank/DDBJ databases">
        <authorList>
            <person name="Lanie J.A."/>
            <person name="Ng W.-L."/>
            <person name="Kazmierczak K.M."/>
            <person name="Andrzejewski T.M."/>
            <person name="Davidsen T.M."/>
            <person name="Wayne K.J."/>
            <person name="Tettelin H."/>
            <person name="Glass J.I."/>
            <person name="Rusch D."/>
            <person name="Podicherti R."/>
            <person name="Tsui H.-C.T."/>
            <person name="Winkler M.E."/>
        </authorList>
    </citation>
    <scope>NUCLEOTIDE SEQUENCE</scope>
</reference>
<keyword evidence="1" id="KW-0805">Transcription regulation</keyword>
<dbReference type="Gene3D" id="1.20.120.530">
    <property type="entry name" value="GntR ligand-binding domain-like"/>
    <property type="match status" value="1"/>
</dbReference>
<dbReference type="Gene3D" id="1.10.10.10">
    <property type="entry name" value="Winged helix-like DNA-binding domain superfamily/Winged helix DNA-binding domain"/>
    <property type="match status" value="1"/>
</dbReference>
<dbReference type="GO" id="GO:0003677">
    <property type="term" value="F:DNA binding"/>
    <property type="evidence" value="ECO:0007669"/>
    <property type="project" value="UniProtKB-KW"/>
</dbReference>
<dbReference type="SUPFAM" id="SSF48008">
    <property type="entry name" value="GntR ligand-binding domain-like"/>
    <property type="match status" value="1"/>
</dbReference>
<dbReference type="SUPFAM" id="SSF46785">
    <property type="entry name" value="Winged helix' DNA-binding domain"/>
    <property type="match status" value="1"/>
</dbReference>
<gene>
    <name evidence="5" type="ORF">METZ01_LOCUS128759</name>
</gene>
<evidence type="ECO:0000313" key="5">
    <source>
        <dbReference type="EMBL" id="SVA75905.1"/>
    </source>
</evidence>
<organism evidence="5">
    <name type="scientific">marine metagenome</name>
    <dbReference type="NCBI Taxonomy" id="408172"/>
    <lineage>
        <taxon>unclassified sequences</taxon>
        <taxon>metagenomes</taxon>
        <taxon>ecological metagenomes</taxon>
    </lineage>
</organism>
<dbReference type="InterPro" id="IPR008920">
    <property type="entry name" value="TF_FadR/GntR_C"/>
</dbReference>
<sequence length="252" mass="28646">MSDERLFYNIKNTSGLAKSLAEQVSREIGKNVVSGLYQPSSLIEDEGSLATKYNVSRSVIRDAAKILVGKGLIEVRRGIGTTVLPRSRWSLLDDDILAWHLSAPLNKHLIKQLLEIRLTIEPTAVKWAVERGTAKEIDEIKTSYKKMEEHIDSVDNYVTADALFHKSILKASHNEFLFAFEGVIYSSLLLSIRATNRDPKSNKKSIPFHTKILQSIIDKDSLNAEKNMRIHLEDTERRLKGLFKNKKEIIFE</sequence>
<dbReference type="PROSITE" id="PS50949">
    <property type="entry name" value="HTH_GNTR"/>
    <property type="match status" value="1"/>
</dbReference>
<dbReference type="Pfam" id="PF07729">
    <property type="entry name" value="FCD"/>
    <property type="match status" value="1"/>
</dbReference>
<evidence type="ECO:0000256" key="1">
    <source>
        <dbReference type="ARBA" id="ARBA00023015"/>
    </source>
</evidence>
<keyword evidence="3" id="KW-0804">Transcription</keyword>
<dbReference type="Pfam" id="PF00392">
    <property type="entry name" value="GntR"/>
    <property type="match status" value="1"/>
</dbReference>
<dbReference type="AlphaFoldDB" id="A0A381YFX8"/>
<dbReference type="GO" id="GO:0003700">
    <property type="term" value="F:DNA-binding transcription factor activity"/>
    <property type="evidence" value="ECO:0007669"/>
    <property type="project" value="InterPro"/>
</dbReference>
<dbReference type="EMBL" id="UINC01018140">
    <property type="protein sequence ID" value="SVA75905.1"/>
    <property type="molecule type" value="Genomic_DNA"/>
</dbReference>
<dbReference type="PANTHER" id="PTHR43537">
    <property type="entry name" value="TRANSCRIPTIONAL REGULATOR, GNTR FAMILY"/>
    <property type="match status" value="1"/>
</dbReference>
<proteinExistence type="predicted"/>
<evidence type="ECO:0000256" key="3">
    <source>
        <dbReference type="ARBA" id="ARBA00023163"/>
    </source>
</evidence>
<dbReference type="CDD" id="cd07377">
    <property type="entry name" value="WHTH_GntR"/>
    <property type="match status" value="1"/>
</dbReference>
<keyword evidence="2" id="KW-0238">DNA-binding</keyword>
<dbReference type="PANTHER" id="PTHR43537:SF44">
    <property type="entry name" value="GNTR FAMILY REGULATORY PROTEIN"/>
    <property type="match status" value="1"/>
</dbReference>
<name>A0A381YFX8_9ZZZZ</name>
<dbReference type="InterPro" id="IPR011711">
    <property type="entry name" value="GntR_C"/>
</dbReference>
<dbReference type="InterPro" id="IPR036390">
    <property type="entry name" value="WH_DNA-bd_sf"/>
</dbReference>
<dbReference type="SMART" id="SM00345">
    <property type="entry name" value="HTH_GNTR"/>
    <property type="match status" value="1"/>
</dbReference>
<evidence type="ECO:0000259" key="4">
    <source>
        <dbReference type="PROSITE" id="PS50949"/>
    </source>
</evidence>